<name>A0A0D9ZBJ9_9ORYZ</name>
<dbReference type="AlphaFoldDB" id="A0A0D9ZBJ9"/>
<evidence type="ECO:0000313" key="2">
    <source>
        <dbReference type="Proteomes" id="UP000026961"/>
    </source>
</evidence>
<reference evidence="1" key="2">
    <citation type="submission" date="2018-05" db="EMBL/GenBank/DDBJ databases">
        <title>OgluRS3 (Oryza glumaepatula Reference Sequence Version 3).</title>
        <authorList>
            <person name="Zhang J."/>
            <person name="Kudrna D."/>
            <person name="Lee S."/>
            <person name="Talag J."/>
            <person name="Welchert J."/>
            <person name="Wing R.A."/>
        </authorList>
    </citation>
    <scope>NUCLEOTIDE SEQUENCE [LARGE SCALE GENOMIC DNA]</scope>
</reference>
<keyword evidence="2" id="KW-1185">Reference proteome</keyword>
<dbReference type="HOGENOM" id="CLU_2577734_0_0_1"/>
<proteinExistence type="predicted"/>
<reference evidence="1" key="1">
    <citation type="submission" date="2015-04" db="UniProtKB">
        <authorList>
            <consortium name="EnsemblPlants"/>
        </authorList>
    </citation>
    <scope>IDENTIFICATION</scope>
</reference>
<protein>
    <submittedName>
        <fullName evidence="1">Uncharacterized protein</fullName>
    </submittedName>
</protein>
<dbReference type="Proteomes" id="UP000026961">
    <property type="component" value="Chromosome 3"/>
</dbReference>
<dbReference type="Gramene" id="OGLUM03G29680.1">
    <property type="protein sequence ID" value="OGLUM03G29680.1"/>
    <property type="gene ID" value="OGLUM03G29680"/>
</dbReference>
<sequence>MSRPLVQQVGRPSPPQRVGQAVLARLISGPSPGIIGNGRHTGILRADCANNSCYELPWCEATIAGEKAEQSNILDMVKRYY</sequence>
<dbReference type="EnsemblPlants" id="OGLUM03G29680.1">
    <property type="protein sequence ID" value="OGLUM03G29680.1"/>
    <property type="gene ID" value="OGLUM03G29680"/>
</dbReference>
<accession>A0A0D9ZBJ9</accession>
<organism evidence="1">
    <name type="scientific">Oryza glumipatula</name>
    <dbReference type="NCBI Taxonomy" id="40148"/>
    <lineage>
        <taxon>Eukaryota</taxon>
        <taxon>Viridiplantae</taxon>
        <taxon>Streptophyta</taxon>
        <taxon>Embryophyta</taxon>
        <taxon>Tracheophyta</taxon>
        <taxon>Spermatophyta</taxon>
        <taxon>Magnoliopsida</taxon>
        <taxon>Liliopsida</taxon>
        <taxon>Poales</taxon>
        <taxon>Poaceae</taxon>
        <taxon>BOP clade</taxon>
        <taxon>Oryzoideae</taxon>
        <taxon>Oryzeae</taxon>
        <taxon>Oryzinae</taxon>
        <taxon>Oryza</taxon>
    </lineage>
</organism>
<evidence type="ECO:0000313" key="1">
    <source>
        <dbReference type="EnsemblPlants" id="OGLUM03G29680.1"/>
    </source>
</evidence>